<dbReference type="Proteomes" id="UP001240984">
    <property type="component" value="Unassembled WGS sequence"/>
</dbReference>
<evidence type="ECO:0000256" key="2">
    <source>
        <dbReference type="ARBA" id="ARBA00022989"/>
    </source>
</evidence>
<gene>
    <name evidence="9" type="ORF">J2S43_001491</name>
</gene>
<accession>A0ABT9MNK8</accession>
<protein>
    <submittedName>
        <fullName evidence="9">Methyl-accepting chemotaxis protein</fullName>
    </submittedName>
</protein>
<dbReference type="InterPro" id="IPR004090">
    <property type="entry name" value="Chemotax_Me-accpt_rcpt"/>
</dbReference>
<dbReference type="SMART" id="SM00304">
    <property type="entry name" value="HAMP"/>
    <property type="match status" value="1"/>
</dbReference>
<evidence type="ECO:0000259" key="8">
    <source>
        <dbReference type="PROSITE" id="PS50885"/>
    </source>
</evidence>
<evidence type="ECO:0000256" key="5">
    <source>
        <dbReference type="PROSITE-ProRule" id="PRU00284"/>
    </source>
</evidence>
<organism evidence="9 10">
    <name type="scientific">Catenuloplanes nepalensis</name>
    <dbReference type="NCBI Taxonomy" id="587533"/>
    <lineage>
        <taxon>Bacteria</taxon>
        <taxon>Bacillati</taxon>
        <taxon>Actinomycetota</taxon>
        <taxon>Actinomycetes</taxon>
        <taxon>Micromonosporales</taxon>
        <taxon>Micromonosporaceae</taxon>
        <taxon>Catenuloplanes</taxon>
    </lineage>
</organism>
<sequence length="539" mass="55894">MIETMRRWRIATRVVMLAGLGVLVSAVLVAIAVTGFQAQRDASEEARQAMQLTAQVMEAKFRTADIAGWQTGYAFDFNRGVDGALSDTEGQRKQFLESAAALRAGYAAISASDLNAEERALLSEASESFETFLKIDERIVQNYRTGTAESIQAGNDLTSGESLDAFGKASTATSDLATEVSGQGMRTAEGAAASAQRGRQTTLLAGVAGLLLSVLVAWVVSRSIAGPLRALQLRLTDIADGDGDLRARLTESGNDELTAVAGAFNRFVASIAAAMTSVDERARRLADKSQQLTAVSGDLATSADETSRRAGAASAAAEQIATSVHTVAAGAEEMGASISEIARSAGEAARVAADAAGISVAVTETVGKLGDSSRQIGEIAKVISAIAEQTNLLALNATIEAARAGEQGKGFAVVAGEVKDLASETARATADIDSRITAIQTDTAEAVQAITQISEVIDRINSLQTTIASAIEEQTATTSEMSRNIGDVATGSAGISADVTTVATTAENTTIGTNAIRDTADELTEVSRDLQTLVGRFRF</sequence>
<dbReference type="PROSITE" id="PS50111">
    <property type="entry name" value="CHEMOTAXIS_TRANSDUC_2"/>
    <property type="match status" value="1"/>
</dbReference>
<dbReference type="Gene3D" id="1.10.287.950">
    <property type="entry name" value="Methyl-accepting chemotaxis protein"/>
    <property type="match status" value="1"/>
</dbReference>
<evidence type="ECO:0000256" key="3">
    <source>
        <dbReference type="ARBA" id="ARBA00023224"/>
    </source>
</evidence>
<dbReference type="RefSeq" id="WP_306827864.1">
    <property type="nucleotide sequence ID" value="NZ_JAUSRA010000001.1"/>
</dbReference>
<comment type="similarity">
    <text evidence="4">Belongs to the methyl-accepting chemotaxis (MCP) protein family.</text>
</comment>
<evidence type="ECO:0000259" key="7">
    <source>
        <dbReference type="PROSITE" id="PS50111"/>
    </source>
</evidence>
<comment type="caution">
    <text evidence="9">The sequence shown here is derived from an EMBL/GenBank/DDBJ whole genome shotgun (WGS) entry which is preliminary data.</text>
</comment>
<reference evidence="9 10" key="1">
    <citation type="submission" date="2023-07" db="EMBL/GenBank/DDBJ databases">
        <title>Sequencing the genomes of 1000 actinobacteria strains.</title>
        <authorList>
            <person name="Klenk H.-P."/>
        </authorList>
    </citation>
    <scope>NUCLEOTIDE SEQUENCE [LARGE SCALE GENOMIC DNA]</scope>
    <source>
        <strain evidence="9 10">DSM 44710</strain>
    </source>
</reference>
<feature type="domain" description="HAMP" evidence="8">
    <location>
        <begin position="222"/>
        <end position="276"/>
    </location>
</feature>
<dbReference type="Pfam" id="PF00672">
    <property type="entry name" value="HAMP"/>
    <property type="match status" value="1"/>
</dbReference>
<keyword evidence="2 6" id="KW-1133">Transmembrane helix</keyword>
<evidence type="ECO:0000313" key="10">
    <source>
        <dbReference type="Proteomes" id="UP001240984"/>
    </source>
</evidence>
<dbReference type="PROSITE" id="PS50885">
    <property type="entry name" value="HAMP"/>
    <property type="match status" value="1"/>
</dbReference>
<evidence type="ECO:0000256" key="6">
    <source>
        <dbReference type="SAM" id="Phobius"/>
    </source>
</evidence>
<keyword evidence="10" id="KW-1185">Reference proteome</keyword>
<keyword evidence="3 5" id="KW-0807">Transducer</keyword>
<feature type="transmembrane region" description="Helical" evidence="6">
    <location>
        <begin position="203"/>
        <end position="225"/>
    </location>
</feature>
<dbReference type="PANTHER" id="PTHR32089:SF112">
    <property type="entry name" value="LYSOZYME-LIKE PROTEIN-RELATED"/>
    <property type="match status" value="1"/>
</dbReference>
<evidence type="ECO:0000256" key="4">
    <source>
        <dbReference type="ARBA" id="ARBA00029447"/>
    </source>
</evidence>
<dbReference type="PANTHER" id="PTHR32089">
    <property type="entry name" value="METHYL-ACCEPTING CHEMOTAXIS PROTEIN MCPB"/>
    <property type="match status" value="1"/>
</dbReference>
<name>A0ABT9MNK8_9ACTN</name>
<feature type="domain" description="Methyl-accepting transducer" evidence="7">
    <location>
        <begin position="288"/>
        <end position="510"/>
    </location>
</feature>
<dbReference type="InterPro" id="IPR003660">
    <property type="entry name" value="HAMP_dom"/>
</dbReference>
<dbReference type="CDD" id="cd06225">
    <property type="entry name" value="HAMP"/>
    <property type="match status" value="1"/>
</dbReference>
<dbReference type="SUPFAM" id="SSF58104">
    <property type="entry name" value="Methyl-accepting chemotaxis protein (MCP) signaling domain"/>
    <property type="match status" value="1"/>
</dbReference>
<keyword evidence="1 6" id="KW-0812">Transmembrane</keyword>
<dbReference type="InterPro" id="IPR004089">
    <property type="entry name" value="MCPsignal_dom"/>
</dbReference>
<keyword evidence="6" id="KW-0472">Membrane</keyword>
<dbReference type="SMART" id="SM00283">
    <property type="entry name" value="MA"/>
    <property type="match status" value="1"/>
</dbReference>
<evidence type="ECO:0000313" key="9">
    <source>
        <dbReference type="EMBL" id="MDP9792979.1"/>
    </source>
</evidence>
<proteinExistence type="inferred from homology"/>
<dbReference type="EMBL" id="JAUSRA010000001">
    <property type="protein sequence ID" value="MDP9792979.1"/>
    <property type="molecule type" value="Genomic_DNA"/>
</dbReference>
<dbReference type="Pfam" id="PF00015">
    <property type="entry name" value="MCPsignal"/>
    <property type="match status" value="1"/>
</dbReference>
<dbReference type="PRINTS" id="PR00260">
    <property type="entry name" value="CHEMTRNSDUCR"/>
</dbReference>
<evidence type="ECO:0000256" key="1">
    <source>
        <dbReference type="ARBA" id="ARBA00022692"/>
    </source>
</evidence>